<dbReference type="AlphaFoldDB" id="A0A9P6VPZ7"/>
<keyword evidence="1" id="KW-0732">Signal</keyword>
<keyword evidence="3" id="KW-1185">Reference proteome</keyword>
<dbReference type="Proteomes" id="UP000785200">
    <property type="component" value="Unassembled WGS sequence"/>
</dbReference>
<reference evidence="2" key="1">
    <citation type="submission" date="2019-07" db="EMBL/GenBank/DDBJ databases">
        <title>Hyphodiscus hymeniophilus genome sequencing and assembly.</title>
        <authorList>
            <person name="Kramer G."/>
            <person name="Nodwell J."/>
        </authorList>
    </citation>
    <scope>NUCLEOTIDE SEQUENCE</scope>
    <source>
        <strain evidence="2">ATCC 34498</strain>
    </source>
</reference>
<gene>
    <name evidence="2" type="ORF">D0Z07_1190</name>
</gene>
<evidence type="ECO:0000313" key="3">
    <source>
        <dbReference type="Proteomes" id="UP000785200"/>
    </source>
</evidence>
<protein>
    <recommendedName>
        <fullName evidence="4">Hydrophobin</fullName>
    </recommendedName>
</protein>
<feature type="chain" id="PRO_5040194506" description="Hydrophobin" evidence="1">
    <location>
        <begin position="23"/>
        <end position="128"/>
    </location>
</feature>
<organism evidence="2 3">
    <name type="scientific">Hyphodiscus hymeniophilus</name>
    <dbReference type="NCBI Taxonomy" id="353542"/>
    <lineage>
        <taxon>Eukaryota</taxon>
        <taxon>Fungi</taxon>
        <taxon>Dikarya</taxon>
        <taxon>Ascomycota</taxon>
        <taxon>Pezizomycotina</taxon>
        <taxon>Leotiomycetes</taxon>
        <taxon>Helotiales</taxon>
        <taxon>Hyphodiscaceae</taxon>
        <taxon>Hyphodiscus</taxon>
    </lineage>
</organism>
<dbReference type="EMBL" id="VNKQ01000003">
    <property type="protein sequence ID" value="KAG0652067.1"/>
    <property type="molecule type" value="Genomic_DNA"/>
</dbReference>
<evidence type="ECO:0000256" key="1">
    <source>
        <dbReference type="SAM" id="SignalP"/>
    </source>
</evidence>
<feature type="signal peptide" evidence="1">
    <location>
        <begin position="1"/>
        <end position="22"/>
    </location>
</feature>
<evidence type="ECO:0000313" key="2">
    <source>
        <dbReference type="EMBL" id="KAG0652067.1"/>
    </source>
</evidence>
<name>A0A9P6VPZ7_9HELO</name>
<sequence length="128" mass="13679">MRLYSLFVFVISPYLATAVALAAPFGDITSPKSPNLELEARDPDSRLGIRNTKKAAPSICAPQNPIQSNVCSSGSPYCCSGEGSGMVCGPASTTTCTSTIICCINNNGVSYADLRWRGRFYGTSYDYE</sequence>
<comment type="caution">
    <text evidence="2">The sequence shown here is derived from an EMBL/GenBank/DDBJ whole genome shotgun (WGS) entry which is preliminary data.</text>
</comment>
<accession>A0A9P6VPZ7</accession>
<evidence type="ECO:0008006" key="4">
    <source>
        <dbReference type="Google" id="ProtNLM"/>
    </source>
</evidence>
<dbReference type="OrthoDB" id="3557221at2759"/>
<proteinExistence type="predicted"/>